<evidence type="ECO:0000256" key="2">
    <source>
        <dbReference type="ARBA" id="ARBA00022857"/>
    </source>
</evidence>
<dbReference type="InterPro" id="IPR036291">
    <property type="entry name" value="NAD(P)-bd_dom_sf"/>
</dbReference>
<evidence type="ECO:0000313" key="5">
    <source>
        <dbReference type="EMBL" id="MBU9738568.1"/>
    </source>
</evidence>
<dbReference type="InterPro" id="IPR002347">
    <property type="entry name" value="SDR_fam"/>
</dbReference>
<comment type="similarity">
    <text evidence="1 4">Belongs to the short-chain dehydrogenases/reductases (SDR) family.</text>
</comment>
<dbReference type="RefSeq" id="WP_238722703.1">
    <property type="nucleotide sequence ID" value="NZ_JAHQCW010000037.1"/>
</dbReference>
<evidence type="ECO:0000256" key="4">
    <source>
        <dbReference type="RuleBase" id="RU000363"/>
    </source>
</evidence>
<dbReference type="PRINTS" id="PR00081">
    <property type="entry name" value="GDHRDH"/>
</dbReference>
<accession>A0A949K844</accession>
<dbReference type="PANTHER" id="PTHR43391:SF14">
    <property type="entry name" value="DEHYDROGENASE_REDUCTASE SDR FAMILY PROTEIN 7-LIKE"/>
    <property type="match status" value="1"/>
</dbReference>
<evidence type="ECO:0000256" key="1">
    <source>
        <dbReference type="ARBA" id="ARBA00006484"/>
    </source>
</evidence>
<organism evidence="5 6">
    <name type="scientific">Diplocloster agilis</name>
    <dbReference type="NCBI Taxonomy" id="2850323"/>
    <lineage>
        <taxon>Bacteria</taxon>
        <taxon>Bacillati</taxon>
        <taxon>Bacillota</taxon>
        <taxon>Clostridia</taxon>
        <taxon>Lachnospirales</taxon>
        <taxon>Lachnospiraceae</taxon>
        <taxon>Diplocloster</taxon>
    </lineage>
</organism>
<dbReference type="SUPFAM" id="SSF51735">
    <property type="entry name" value="NAD(P)-binding Rossmann-fold domains"/>
    <property type="match status" value="1"/>
</dbReference>
<sequence>MAIAVITGASSGMGREFVRQIAEKYPKLQEIWVIARRKERLEELKSMTPVRLRIFDYDLTKERSIWDLERALYEKKPKIKLLVNAAGYGKIGHFRELTYQDNAGMIELNCRGLTAVTYACLPYMLPNGRIIQLASSAAFLPQPNFAVYAASKSYVLSFSRALGRELRDQKITVTAVCPGPVDTEFFDVAEQKGQTAYVKKLAMAKAPQVVAKALKDAACGKEMSVYGALMKGTHLAAKILPHRVLLSLMGIIF</sequence>
<dbReference type="EMBL" id="JAHQCW010000037">
    <property type="protein sequence ID" value="MBU9738568.1"/>
    <property type="molecule type" value="Genomic_DNA"/>
</dbReference>
<dbReference type="CDD" id="cd05233">
    <property type="entry name" value="SDR_c"/>
    <property type="match status" value="1"/>
</dbReference>
<dbReference type="PRINTS" id="PR00080">
    <property type="entry name" value="SDRFAMILY"/>
</dbReference>
<dbReference type="PANTHER" id="PTHR43391">
    <property type="entry name" value="RETINOL DEHYDROGENASE-RELATED"/>
    <property type="match status" value="1"/>
</dbReference>
<evidence type="ECO:0000256" key="3">
    <source>
        <dbReference type="ARBA" id="ARBA00023002"/>
    </source>
</evidence>
<dbReference type="InterPro" id="IPR020904">
    <property type="entry name" value="Sc_DH/Rdtase_CS"/>
</dbReference>
<dbReference type="Proteomes" id="UP000712157">
    <property type="component" value="Unassembled WGS sequence"/>
</dbReference>
<keyword evidence="3" id="KW-0560">Oxidoreductase</keyword>
<dbReference type="GO" id="GO:0005829">
    <property type="term" value="C:cytosol"/>
    <property type="evidence" value="ECO:0007669"/>
    <property type="project" value="TreeGrafter"/>
</dbReference>
<dbReference type="Pfam" id="PF00106">
    <property type="entry name" value="adh_short"/>
    <property type="match status" value="1"/>
</dbReference>
<keyword evidence="2" id="KW-0521">NADP</keyword>
<keyword evidence="6" id="KW-1185">Reference proteome</keyword>
<proteinExistence type="inferred from homology"/>
<dbReference type="Gene3D" id="3.40.50.720">
    <property type="entry name" value="NAD(P)-binding Rossmann-like Domain"/>
    <property type="match status" value="1"/>
</dbReference>
<name>A0A949K844_9FIRM</name>
<comment type="caution">
    <text evidence="5">The sequence shown here is derived from an EMBL/GenBank/DDBJ whole genome shotgun (WGS) entry which is preliminary data.</text>
</comment>
<dbReference type="GO" id="GO:0016491">
    <property type="term" value="F:oxidoreductase activity"/>
    <property type="evidence" value="ECO:0007669"/>
    <property type="project" value="UniProtKB-KW"/>
</dbReference>
<dbReference type="PROSITE" id="PS00061">
    <property type="entry name" value="ADH_SHORT"/>
    <property type="match status" value="1"/>
</dbReference>
<dbReference type="AlphaFoldDB" id="A0A949K844"/>
<reference evidence="5" key="1">
    <citation type="submission" date="2021-06" db="EMBL/GenBank/DDBJ databases">
        <title>Description of novel taxa of the family Lachnospiraceae.</title>
        <authorList>
            <person name="Chaplin A.V."/>
            <person name="Sokolova S.R."/>
            <person name="Pikina A.P."/>
            <person name="Korzhanova M."/>
            <person name="Belova V."/>
            <person name="Korostin D."/>
            <person name="Efimov B.A."/>
        </authorList>
    </citation>
    <scope>NUCLEOTIDE SEQUENCE</scope>
    <source>
        <strain evidence="5">ASD5720</strain>
    </source>
</reference>
<protein>
    <submittedName>
        <fullName evidence="5">SDR family NAD(P)-dependent oxidoreductase</fullName>
    </submittedName>
</protein>
<gene>
    <name evidence="5" type="ORF">KTH89_18665</name>
</gene>
<evidence type="ECO:0000313" key="6">
    <source>
        <dbReference type="Proteomes" id="UP000712157"/>
    </source>
</evidence>